<evidence type="ECO:0000313" key="2">
    <source>
        <dbReference type="EMBL" id="KWZ43251.1"/>
    </source>
</evidence>
<feature type="signal peptide" evidence="1">
    <location>
        <begin position="1"/>
        <end position="36"/>
    </location>
</feature>
<reference evidence="2 3" key="1">
    <citation type="submission" date="2015-11" db="EMBL/GenBank/DDBJ databases">
        <authorList>
            <person name="Sahl J."/>
            <person name="Wagner D."/>
            <person name="Keim P."/>
        </authorList>
    </citation>
    <scope>NUCLEOTIDE SEQUENCE [LARGE SCALE GENOMIC DNA]</scope>
    <source>
        <strain evidence="2 3">BDU18</strain>
    </source>
</reference>
<evidence type="ECO:0008006" key="4">
    <source>
        <dbReference type="Google" id="ProtNLM"/>
    </source>
</evidence>
<dbReference type="Proteomes" id="UP000070255">
    <property type="component" value="Unassembled WGS sequence"/>
</dbReference>
<evidence type="ECO:0000256" key="1">
    <source>
        <dbReference type="SAM" id="SignalP"/>
    </source>
</evidence>
<keyword evidence="1" id="KW-0732">Signal</keyword>
<sequence length="165" mass="17236">MNNKQSPSPTRRGPAHALLVVAVAAAVALAPVAAHSQLGGIAPNPSARMFAQGATALFDGAVTMRSYVDTGGTTIREYATRTGQIFAYTWDGPTSPNLRQLLGERFAIYQGHAVATDPRVRAGLHAGRVAQADFVVEAGGRMRAYVGRAWLPGAVPAGVSIDALR</sequence>
<gene>
    <name evidence="2" type="ORF">WS72_10520</name>
</gene>
<keyword evidence="3" id="KW-1185">Reference proteome</keyword>
<proteinExistence type="predicted"/>
<dbReference type="RefSeq" id="WP_059583154.1">
    <property type="nucleotide sequence ID" value="NZ_CP013417.1"/>
</dbReference>
<name>A0ABR5TE24_9BURK</name>
<dbReference type="Pfam" id="PF11005">
    <property type="entry name" value="DUF2844"/>
    <property type="match status" value="1"/>
</dbReference>
<protein>
    <recommendedName>
        <fullName evidence="4">DUF2844 domain-containing protein</fullName>
    </recommendedName>
</protein>
<organism evidence="2 3">
    <name type="scientific">Burkholderia savannae</name>
    <dbReference type="NCBI Taxonomy" id="1637837"/>
    <lineage>
        <taxon>Bacteria</taxon>
        <taxon>Pseudomonadati</taxon>
        <taxon>Pseudomonadota</taxon>
        <taxon>Betaproteobacteria</taxon>
        <taxon>Burkholderiales</taxon>
        <taxon>Burkholderiaceae</taxon>
        <taxon>Burkholderia</taxon>
        <taxon>pseudomallei group</taxon>
    </lineage>
</organism>
<comment type="caution">
    <text evidence="2">The sequence shown here is derived from an EMBL/GenBank/DDBJ whole genome shotgun (WGS) entry which is preliminary data.</text>
</comment>
<dbReference type="EMBL" id="LNJQ01000001">
    <property type="protein sequence ID" value="KWZ43251.1"/>
    <property type="molecule type" value="Genomic_DNA"/>
</dbReference>
<feature type="chain" id="PRO_5046382623" description="DUF2844 domain-containing protein" evidence="1">
    <location>
        <begin position="37"/>
        <end position="165"/>
    </location>
</feature>
<accession>A0ABR5TE24</accession>
<dbReference type="InterPro" id="IPR021267">
    <property type="entry name" value="DUF2844"/>
</dbReference>
<evidence type="ECO:0000313" key="3">
    <source>
        <dbReference type="Proteomes" id="UP000070255"/>
    </source>
</evidence>